<name>A0A2X0IH01_9ACTN</name>
<evidence type="ECO:0000313" key="2">
    <source>
        <dbReference type="EMBL" id="RAG84332.1"/>
    </source>
</evidence>
<dbReference type="NCBIfam" id="NF040521">
    <property type="entry name" value="C45_proenzyme"/>
    <property type="match status" value="1"/>
</dbReference>
<dbReference type="AlphaFoldDB" id="A0A2X0IH01"/>
<gene>
    <name evidence="2" type="ORF">DN069_17775</name>
</gene>
<keyword evidence="2" id="KW-0808">Transferase</keyword>
<organism evidence="2 3">
    <name type="scientific">Streptacidiphilus pinicola</name>
    <dbReference type="NCBI Taxonomy" id="2219663"/>
    <lineage>
        <taxon>Bacteria</taxon>
        <taxon>Bacillati</taxon>
        <taxon>Actinomycetota</taxon>
        <taxon>Actinomycetes</taxon>
        <taxon>Kitasatosporales</taxon>
        <taxon>Streptomycetaceae</taxon>
        <taxon>Streptacidiphilus</taxon>
    </lineage>
</organism>
<dbReference type="Pfam" id="PF03417">
    <property type="entry name" value="AAT"/>
    <property type="match status" value="1"/>
</dbReference>
<protein>
    <submittedName>
        <fullName evidence="2">Acyl-coenzyme A--6-aminopenicillanic acid acyl-transferase</fullName>
    </submittedName>
</protein>
<dbReference type="InterPro" id="IPR029055">
    <property type="entry name" value="Ntn_hydrolases_N"/>
</dbReference>
<comment type="caution">
    <text evidence="2">The sequence shown here is derived from an EMBL/GenBank/DDBJ whole genome shotgun (WGS) entry which is preliminary data.</text>
</comment>
<proteinExistence type="predicted"/>
<dbReference type="Gene3D" id="3.60.60.10">
    <property type="entry name" value="Penicillin V Acylase, Chain A"/>
    <property type="match status" value="1"/>
</dbReference>
<dbReference type="SUPFAM" id="SSF56235">
    <property type="entry name" value="N-terminal nucleophile aminohydrolases (Ntn hydrolases)"/>
    <property type="match status" value="1"/>
</dbReference>
<evidence type="ECO:0000259" key="1">
    <source>
        <dbReference type="Pfam" id="PF03417"/>
    </source>
</evidence>
<feature type="domain" description="Peptidase C45 hydrolase" evidence="1">
    <location>
        <begin position="100"/>
        <end position="301"/>
    </location>
</feature>
<dbReference type="OrthoDB" id="8617387at2"/>
<dbReference type="Proteomes" id="UP000248889">
    <property type="component" value="Unassembled WGS sequence"/>
</dbReference>
<evidence type="ECO:0000313" key="3">
    <source>
        <dbReference type="Proteomes" id="UP000248889"/>
    </source>
</evidence>
<dbReference type="EMBL" id="QKYN01000067">
    <property type="protein sequence ID" value="RAG84332.1"/>
    <property type="molecule type" value="Genomic_DNA"/>
</dbReference>
<reference evidence="2 3" key="1">
    <citation type="submission" date="2018-06" db="EMBL/GenBank/DDBJ databases">
        <title>Streptacidiphilus pinicola sp. nov., isolated from pine grove soil.</title>
        <authorList>
            <person name="Roh S.G."/>
            <person name="Park S."/>
            <person name="Kim M.-K."/>
            <person name="Yun B.-R."/>
            <person name="Park J."/>
            <person name="Kim M.J."/>
            <person name="Kim Y.S."/>
            <person name="Kim S.B."/>
        </authorList>
    </citation>
    <scope>NUCLEOTIDE SEQUENCE [LARGE SCALE GENOMIC DNA]</scope>
    <source>
        <strain evidence="2 3">MMS16-CNU450</strain>
    </source>
</reference>
<keyword evidence="3" id="KW-1185">Reference proteome</keyword>
<accession>A0A2X0IH01</accession>
<dbReference type="InterPro" id="IPR047794">
    <property type="entry name" value="C45_proenzyme-like"/>
</dbReference>
<dbReference type="InterPro" id="IPR005079">
    <property type="entry name" value="Peptidase_C45_hydrolase"/>
</dbReference>
<sequence length="324" mass="34958">MLIKDVAFAAVDVGAGTDDRWAGLVRDGWPHAATWITPCMRTWQGEHAAREVFAAHMPELVPALDRLSAVAPEPGAIALLTQVGLRPWFSSCTQAVVDGVLLRNYDLDPARCDRTIVRSDFLRPVIGMGEVQWGLLDGMNDAGLAVSLTFGGRFVHGAGFAAPIVLRYLLETCDKVPQAVAALRRLPIATAQNITLMDGDQALTVHVGPDMTATTAQEPFAANHQLDPVPQGQEAFTRTHERLAAVRAAAGATEDRPSSVLRALLQPPLYQARYSEGLGTVYTAAYRPAEGLATYHWPDTAWEQSFGAFEPGTRSVNIGLPVHC</sequence>
<dbReference type="GO" id="GO:0016740">
    <property type="term" value="F:transferase activity"/>
    <property type="evidence" value="ECO:0007669"/>
    <property type="project" value="UniProtKB-KW"/>
</dbReference>